<accession>A0A4S2H8H8</accession>
<keyword evidence="1 3" id="KW-0808">Transferase</keyword>
<dbReference type="SUPFAM" id="SSF52540">
    <property type="entry name" value="P-loop containing nucleoside triphosphate hydrolases"/>
    <property type="match status" value="1"/>
</dbReference>
<sequence>MSIVPDDAQTPQSRLKAAQSEMYQGRFDQARALVDELLATEPDNVEALYISAVCARYLKDFPGAHARLEQLKSTAPDFGRGFQEEGHLFKAEGQAEAALEAYRRACQFNPALQASWTAQAELLQAEGREAEARQAHAQADRIATLPRELVAVTNFLYENKLLKAEKLCRAFLQKHPRHVEGMRLLAEIGKRFGVMEDAEFLLESATEFEPDNIQVRLDYIDVLRKRQKFEAAREEAEALYNRDPESPVFQSRLAVERMQTGDFEGAIALFDRVLETLPEDPVTLTSRGHALKTYGRQDEAVSAYRTAARIKPDHGDAWYGLANLKTYTFTDDELATMAAREGEPGLSFQDRIYLCFALGKAYEDRKAFKDAFAYYERGNELKRVQTRYTADQMEQEFAAQKEFCTPDLFKAQAGKGHSAPDPIFIVGLPRAGSTLIEQILASHSQIDGTLELPNILSLSHRLRGRKQISDRTRYPRILHELSGEQLRELGEQYIEGTRIHRKGAPFFTDKMPNNFRHIALIKLILPNARIIDARRHPMACCFSGFKQLFAEGQEFTYGLEEVGRYYRGYVDLMRHWHEVLPGDILHVQYEDVVDDLEAQVRRILDYLGLPFEQACVEFHKTEREVRTASSEQVRQPIFKTGKEQWRHFEPWLDPLKDALGPALIDYRD</sequence>
<feature type="repeat" description="TPR" evidence="2">
    <location>
        <begin position="247"/>
        <end position="280"/>
    </location>
</feature>
<dbReference type="PANTHER" id="PTHR12788:SF10">
    <property type="entry name" value="PROTEIN-TYROSINE SULFOTRANSFERASE"/>
    <property type="match status" value="1"/>
</dbReference>
<evidence type="ECO:0000313" key="3">
    <source>
        <dbReference type="EMBL" id="TGY91841.1"/>
    </source>
</evidence>
<evidence type="ECO:0000256" key="2">
    <source>
        <dbReference type="PROSITE-ProRule" id="PRU00339"/>
    </source>
</evidence>
<keyword evidence="4" id="KW-1185">Reference proteome</keyword>
<keyword evidence="2" id="KW-0802">TPR repeat</keyword>
<protein>
    <submittedName>
        <fullName evidence="3">Sulfotransferase family protein</fullName>
    </submittedName>
</protein>
<evidence type="ECO:0000313" key="4">
    <source>
        <dbReference type="Proteomes" id="UP000305451"/>
    </source>
</evidence>
<dbReference type="SUPFAM" id="SSF48452">
    <property type="entry name" value="TPR-like"/>
    <property type="match status" value="1"/>
</dbReference>
<dbReference type="GO" id="GO:0008476">
    <property type="term" value="F:protein-tyrosine sulfotransferase activity"/>
    <property type="evidence" value="ECO:0007669"/>
    <property type="project" value="InterPro"/>
</dbReference>
<proteinExistence type="predicted"/>
<dbReference type="Gene3D" id="3.40.50.300">
    <property type="entry name" value="P-loop containing nucleotide triphosphate hydrolases"/>
    <property type="match status" value="1"/>
</dbReference>
<dbReference type="PANTHER" id="PTHR12788">
    <property type="entry name" value="PROTEIN-TYROSINE SULFOTRANSFERASE 2"/>
    <property type="match status" value="1"/>
</dbReference>
<dbReference type="SMART" id="SM00028">
    <property type="entry name" value="TPR"/>
    <property type="match status" value="5"/>
</dbReference>
<feature type="repeat" description="TPR" evidence="2">
    <location>
        <begin position="79"/>
        <end position="112"/>
    </location>
</feature>
<dbReference type="Proteomes" id="UP000305451">
    <property type="component" value="Unassembled WGS sequence"/>
</dbReference>
<dbReference type="Gene3D" id="1.25.40.10">
    <property type="entry name" value="Tetratricopeptide repeat domain"/>
    <property type="match status" value="2"/>
</dbReference>
<organism evidence="3 4">
    <name type="scientific">Marinicauda pacifica</name>
    <dbReference type="NCBI Taxonomy" id="1133559"/>
    <lineage>
        <taxon>Bacteria</taxon>
        <taxon>Pseudomonadati</taxon>
        <taxon>Pseudomonadota</taxon>
        <taxon>Alphaproteobacteria</taxon>
        <taxon>Maricaulales</taxon>
        <taxon>Maricaulaceae</taxon>
        <taxon>Marinicauda</taxon>
    </lineage>
</organism>
<dbReference type="PROSITE" id="PS50005">
    <property type="entry name" value="TPR"/>
    <property type="match status" value="3"/>
</dbReference>
<dbReference type="InterPro" id="IPR027417">
    <property type="entry name" value="P-loop_NTPase"/>
</dbReference>
<dbReference type="InterPro" id="IPR026634">
    <property type="entry name" value="TPST-like"/>
</dbReference>
<dbReference type="RefSeq" id="WP_135945763.1">
    <property type="nucleotide sequence ID" value="NZ_BMEI01000004.1"/>
</dbReference>
<evidence type="ECO:0000256" key="1">
    <source>
        <dbReference type="ARBA" id="ARBA00022679"/>
    </source>
</evidence>
<dbReference type="AlphaFoldDB" id="A0A4S2H8H8"/>
<reference evidence="3 4" key="1">
    <citation type="journal article" date="2013" name="Int. J. Syst. Evol. Microbiol.">
        <title>Marinicauda pacifica gen. nov., sp. nov., a prosthecate alphaproteobacterium of the family Hyphomonadaceae isolated from deep seawater.</title>
        <authorList>
            <person name="Zhang X.Y."/>
            <person name="Li G.W."/>
            <person name="Wang C.S."/>
            <person name="Zhang Y.J."/>
            <person name="Xu X.W."/>
            <person name="Li H."/>
            <person name="Liu A."/>
            <person name="Liu C."/>
            <person name="Xie B.B."/>
            <person name="Qin Q.L."/>
            <person name="Xu Z."/>
            <person name="Chen X.L."/>
            <person name="Zhou B.C."/>
            <person name="Zhang Y.Z."/>
        </authorList>
    </citation>
    <scope>NUCLEOTIDE SEQUENCE [LARGE SCALE GENOMIC DNA]</scope>
    <source>
        <strain evidence="3 4">P-1 km-3</strain>
    </source>
</reference>
<dbReference type="EMBL" id="SRXV01000004">
    <property type="protein sequence ID" value="TGY91841.1"/>
    <property type="molecule type" value="Genomic_DNA"/>
</dbReference>
<comment type="caution">
    <text evidence="3">The sequence shown here is derived from an EMBL/GenBank/DDBJ whole genome shotgun (WGS) entry which is preliminary data.</text>
</comment>
<dbReference type="Pfam" id="PF13469">
    <property type="entry name" value="Sulfotransfer_3"/>
    <property type="match status" value="1"/>
</dbReference>
<feature type="repeat" description="TPR" evidence="2">
    <location>
        <begin position="281"/>
        <end position="314"/>
    </location>
</feature>
<dbReference type="InterPro" id="IPR019734">
    <property type="entry name" value="TPR_rpt"/>
</dbReference>
<name>A0A4S2H8H8_9PROT</name>
<dbReference type="OrthoDB" id="9800698at2"/>
<dbReference type="Pfam" id="PF13181">
    <property type="entry name" value="TPR_8"/>
    <property type="match status" value="2"/>
</dbReference>
<dbReference type="InterPro" id="IPR011990">
    <property type="entry name" value="TPR-like_helical_dom_sf"/>
</dbReference>
<gene>
    <name evidence="3" type="ORF">E5162_13280</name>
</gene>
<dbReference type="Pfam" id="PF13432">
    <property type="entry name" value="TPR_16"/>
    <property type="match status" value="2"/>
</dbReference>